<dbReference type="EMBL" id="LXQD01000153">
    <property type="protein sequence ID" value="RCJ35422.1"/>
    <property type="molecule type" value="Genomic_DNA"/>
</dbReference>
<dbReference type="AlphaFoldDB" id="A0A367RJC5"/>
<reference evidence="1" key="1">
    <citation type="submission" date="2016-04" db="EMBL/GenBank/DDBJ databases">
        <authorList>
            <person name="Tabuchi Yagui T.R."/>
        </authorList>
    </citation>
    <scope>NUCLEOTIDE SEQUENCE [LARGE SCALE GENOMIC DNA]</scope>
    <source>
        <strain evidence="1">NIES-26</strain>
    </source>
</reference>
<organism evidence="1 2">
    <name type="scientific">Nostoc minutum NIES-26</name>
    <dbReference type="NCBI Taxonomy" id="1844469"/>
    <lineage>
        <taxon>Bacteria</taxon>
        <taxon>Bacillati</taxon>
        <taxon>Cyanobacteriota</taxon>
        <taxon>Cyanophyceae</taxon>
        <taxon>Nostocales</taxon>
        <taxon>Nostocaceae</taxon>
        <taxon>Nostoc</taxon>
    </lineage>
</organism>
<name>A0A367RJC5_9NOSO</name>
<evidence type="ECO:0000313" key="2">
    <source>
        <dbReference type="Proteomes" id="UP000252107"/>
    </source>
</evidence>
<dbReference type="Proteomes" id="UP000252107">
    <property type="component" value="Unassembled WGS sequence"/>
</dbReference>
<accession>A0A367RJC5</accession>
<gene>
    <name evidence="1" type="ORF">A6770_16645</name>
</gene>
<dbReference type="Gene3D" id="3.40.630.30">
    <property type="match status" value="1"/>
</dbReference>
<protein>
    <submittedName>
        <fullName evidence="1">Uncharacterized protein</fullName>
    </submittedName>
</protein>
<proteinExistence type="predicted"/>
<sequence length="180" mass="20814">MFCTKLETYHQFLVESTQIMTKQPLEVWCTTMSLLRHNPQDVAWLIHESAPELFALIFGSKAIPLLTDFVQRSHNRFSYKNIRVAQAGDRVLGIAIILKAEDIHDNADDRTVLSSWQKLRLQLAQRLILSRILQHDYPTGSFYISQETHCVESEMGVSSKPKAKAFFLRLLTTRSRYRCS</sequence>
<comment type="caution">
    <text evidence="1">The sequence shown here is derived from an EMBL/GenBank/DDBJ whole genome shotgun (WGS) entry which is preliminary data.</text>
</comment>
<evidence type="ECO:0000313" key="1">
    <source>
        <dbReference type="EMBL" id="RCJ35422.1"/>
    </source>
</evidence>
<keyword evidence="2" id="KW-1185">Reference proteome</keyword>